<dbReference type="EMBL" id="GL876968">
    <property type="protein sequence ID" value="KLU84604.1"/>
    <property type="molecule type" value="Genomic_DNA"/>
</dbReference>
<dbReference type="EnsemblFungi" id="MAPG_03644T0">
    <property type="protein sequence ID" value="MAPG_03644T0"/>
    <property type="gene ID" value="MAPG_03644"/>
</dbReference>
<dbReference type="SUPFAM" id="SSF54909">
    <property type="entry name" value="Dimeric alpha+beta barrel"/>
    <property type="match status" value="1"/>
</dbReference>
<reference evidence="5" key="2">
    <citation type="submission" date="2010-05" db="EMBL/GenBank/DDBJ databases">
        <title>The genome sequence of Magnaporthe poae strain ATCC 64411.</title>
        <authorList>
            <person name="Ma L.-J."/>
            <person name="Dead R."/>
            <person name="Young S."/>
            <person name="Zeng Q."/>
            <person name="Koehrsen M."/>
            <person name="Alvarado L."/>
            <person name="Berlin A."/>
            <person name="Chapman S.B."/>
            <person name="Chen Z."/>
            <person name="Freedman E."/>
            <person name="Gellesch M."/>
            <person name="Goldberg J."/>
            <person name="Griggs A."/>
            <person name="Gujja S."/>
            <person name="Heilman E.R."/>
            <person name="Heiman D."/>
            <person name="Hepburn T."/>
            <person name="Howarth C."/>
            <person name="Jen D."/>
            <person name="Larson L."/>
            <person name="Mehta T."/>
            <person name="Neiman D."/>
            <person name="Pearson M."/>
            <person name="Roberts A."/>
            <person name="Saif S."/>
            <person name="Shea T."/>
            <person name="Shenoy N."/>
            <person name="Sisk P."/>
            <person name="Stolte C."/>
            <person name="Sykes S."/>
            <person name="Walk T."/>
            <person name="White J."/>
            <person name="Yandava C."/>
            <person name="Haas B."/>
            <person name="Nusbaum C."/>
            <person name="Birren B."/>
        </authorList>
    </citation>
    <scope>NUCLEOTIDE SEQUENCE [LARGE SCALE GENOMIC DNA]</scope>
    <source>
        <strain evidence="5">ATCC 64411 / 73-15</strain>
    </source>
</reference>
<dbReference type="InterPro" id="IPR009799">
    <property type="entry name" value="EthD_dom"/>
</dbReference>
<dbReference type="OrthoDB" id="2519291at2759"/>
<dbReference type="VEuPathDB" id="FungiDB:MAPG_03644"/>
<reference evidence="4" key="4">
    <citation type="journal article" date="2015" name="G3 (Bethesda)">
        <title>Genome sequences of three phytopathogenic species of the Magnaporthaceae family of fungi.</title>
        <authorList>
            <person name="Okagaki L.H."/>
            <person name="Nunes C.C."/>
            <person name="Sailsbery J."/>
            <person name="Clay B."/>
            <person name="Brown D."/>
            <person name="John T."/>
            <person name="Oh Y."/>
            <person name="Young N."/>
            <person name="Fitzgerald M."/>
            <person name="Haas B.J."/>
            <person name="Zeng Q."/>
            <person name="Young S."/>
            <person name="Adiconis X."/>
            <person name="Fan L."/>
            <person name="Levin J.Z."/>
            <person name="Mitchell T.K."/>
            <person name="Okubara P.A."/>
            <person name="Farman M.L."/>
            <person name="Kohn L.M."/>
            <person name="Birren B."/>
            <person name="Ma L.-J."/>
            <person name="Dean R.A."/>
        </authorList>
    </citation>
    <scope>NUCLEOTIDE SEQUENCE</scope>
    <source>
        <strain evidence="4">ATCC 64411 / 73-15</strain>
    </source>
</reference>
<reference evidence="3" key="3">
    <citation type="submission" date="2011-03" db="EMBL/GenBank/DDBJ databases">
        <title>Annotation of Magnaporthe poae ATCC 64411.</title>
        <authorList>
            <person name="Ma L.-J."/>
            <person name="Dead R."/>
            <person name="Young S.K."/>
            <person name="Zeng Q."/>
            <person name="Gargeya S."/>
            <person name="Fitzgerald M."/>
            <person name="Haas B."/>
            <person name="Abouelleil A."/>
            <person name="Alvarado L."/>
            <person name="Arachchi H.M."/>
            <person name="Berlin A."/>
            <person name="Brown A."/>
            <person name="Chapman S.B."/>
            <person name="Chen Z."/>
            <person name="Dunbar C."/>
            <person name="Freedman E."/>
            <person name="Gearin G."/>
            <person name="Gellesch M."/>
            <person name="Goldberg J."/>
            <person name="Griggs A."/>
            <person name="Gujja S."/>
            <person name="Heiman D."/>
            <person name="Howarth C."/>
            <person name="Larson L."/>
            <person name="Lui A."/>
            <person name="MacDonald P.J.P."/>
            <person name="Mehta T."/>
            <person name="Montmayeur A."/>
            <person name="Murphy C."/>
            <person name="Neiman D."/>
            <person name="Pearson M."/>
            <person name="Priest M."/>
            <person name="Roberts A."/>
            <person name="Saif S."/>
            <person name="Shea T."/>
            <person name="Shenoy N."/>
            <person name="Sisk P."/>
            <person name="Stolte C."/>
            <person name="Sykes S."/>
            <person name="Yandava C."/>
            <person name="Wortman J."/>
            <person name="Nusbaum C."/>
            <person name="Birren B."/>
        </authorList>
    </citation>
    <scope>NUCLEOTIDE SEQUENCE</scope>
    <source>
        <strain evidence="3">ATCC 64411</strain>
    </source>
</reference>
<dbReference type="OMA" id="MVWINIS"/>
<organism evidence="4 5">
    <name type="scientific">Magnaporthiopsis poae (strain ATCC 64411 / 73-15)</name>
    <name type="common">Kentucky bluegrass fungus</name>
    <name type="synonym">Magnaporthe poae</name>
    <dbReference type="NCBI Taxonomy" id="644358"/>
    <lineage>
        <taxon>Eukaryota</taxon>
        <taxon>Fungi</taxon>
        <taxon>Dikarya</taxon>
        <taxon>Ascomycota</taxon>
        <taxon>Pezizomycotina</taxon>
        <taxon>Sordariomycetes</taxon>
        <taxon>Sordariomycetidae</taxon>
        <taxon>Magnaporthales</taxon>
        <taxon>Magnaporthaceae</taxon>
        <taxon>Magnaporthiopsis</taxon>
    </lineage>
</organism>
<name>A0A0C4DUK4_MAGP6</name>
<evidence type="ECO:0000259" key="2">
    <source>
        <dbReference type="Pfam" id="PF07110"/>
    </source>
</evidence>
<keyword evidence="5" id="KW-1185">Reference proteome</keyword>
<sequence length="128" mass="14398">MVYRVMIFAGRKDGITHDYFKARYEQHMHLMAKLAGDAAPLKHTRWYPKHEGPDDKPLFLAGSPDSMYHDVIAEITCKDEGAWKAFVQALSTEDASAAIAADEAGFWDRSRSNVVVIGNVEVWEGEKN</sequence>
<dbReference type="Gene3D" id="3.30.70.100">
    <property type="match status" value="1"/>
</dbReference>
<evidence type="ECO:0000256" key="1">
    <source>
        <dbReference type="ARBA" id="ARBA00005986"/>
    </source>
</evidence>
<dbReference type="Proteomes" id="UP000011715">
    <property type="component" value="Unassembled WGS sequence"/>
</dbReference>
<evidence type="ECO:0000313" key="5">
    <source>
        <dbReference type="Proteomes" id="UP000011715"/>
    </source>
</evidence>
<feature type="domain" description="EthD" evidence="2">
    <location>
        <begin position="12"/>
        <end position="110"/>
    </location>
</feature>
<evidence type="ECO:0000313" key="3">
    <source>
        <dbReference type="EMBL" id="KLU84604.1"/>
    </source>
</evidence>
<evidence type="ECO:0000313" key="4">
    <source>
        <dbReference type="EnsemblFungi" id="MAPG_03644T0"/>
    </source>
</evidence>
<dbReference type="eggNOG" id="ENOG502RADA">
    <property type="taxonomic scope" value="Eukaryota"/>
</dbReference>
<gene>
    <name evidence="3" type="ORF">MAPG_03644</name>
</gene>
<reference evidence="3" key="1">
    <citation type="submission" date="2010-05" db="EMBL/GenBank/DDBJ databases">
        <title>The Genome Sequence of Magnaporthe poae strain ATCC 64411.</title>
        <authorList>
            <consortium name="The Broad Institute Genome Sequencing Platform"/>
            <consortium name="Broad Institute Genome Sequencing Center for Infectious Disease"/>
            <person name="Ma L.-J."/>
            <person name="Dead R."/>
            <person name="Young S."/>
            <person name="Zeng Q."/>
            <person name="Koehrsen M."/>
            <person name="Alvarado L."/>
            <person name="Berlin A."/>
            <person name="Chapman S.B."/>
            <person name="Chen Z."/>
            <person name="Freedman E."/>
            <person name="Gellesch M."/>
            <person name="Goldberg J."/>
            <person name="Griggs A."/>
            <person name="Gujja S."/>
            <person name="Heilman E.R."/>
            <person name="Heiman D."/>
            <person name="Hepburn T."/>
            <person name="Howarth C."/>
            <person name="Jen D."/>
            <person name="Larson L."/>
            <person name="Mehta T."/>
            <person name="Neiman D."/>
            <person name="Pearson M."/>
            <person name="Roberts A."/>
            <person name="Saif S."/>
            <person name="Shea T."/>
            <person name="Shenoy N."/>
            <person name="Sisk P."/>
            <person name="Stolte C."/>
            <person name="Sykes S."/>
            <person name="Walk T."/>
            <person name="White J."/>
            <person name="Yandava C."/>
            <person name="Haas B."/>
            <person name="Nusbaum C."/>
            <person name="Birren B."/>
        </authorList>
    </citation>
    <scope>NUCLEOTIDE SEQUENCE</scope>
    <source>
        <strain evidence="3">ATCC 64411</strain>
    </source>
</reference>
<accession>A0A0C4DUK4</accession>
<protein>
    <recommendedName>
        <fullName evidence="2">EthD domain-containing protein</fullName>
    </recommendedName>
</protein>
<dbReference type="AlphaFoldDB" id="A0A0C4DUK4"/>
<comment type="similarity">
    <text evidence="1">Belongs to the tpcK family.</text>
</comment>
<dbReference type="GO" id="GO:0016491">
    <property type="term" value="F:oxidoreductase activity"/>
    <property type="evidence" value="ECO:0007669"/>
    <property type="project" value="InterPro"/>
</dbReference>
<dbReference type="InterPro" id="IPR011008">
    <property type="entry name" value="Dimeric_a/b-barrel"/>
</dbReference>
<dbReference type="Pfam" id="PF07110">
    <property type="entry name" value="EthD"/>
    <property type="match status" value="1"/>
</dbReference>
<dbReference type="EMBL" id="ADBL01000871">
    <property type="status" value="NOT_ANNOTATED_CDS"/>
    <property type="molecule type" value="Genomic_DNA"/>
</dbReference>
<proteinExistence type="inferred from homology"/>
<reference evidence="4" key="5">
    <citation type="submission" date="2015-06" db="UniProtKB">
        <authorList>
            <consortium name="EnsemblFungi"/>
        </authorList>
    </citation>
    <scope>IDENTIFICATION</scope>
    <source>
        <strain evidence="4">ATCC 64411</strain>
    </source>
</reference>